<proteinExistence type="inferred from homology"/>
<dbReference type="GO" id="GO:0000932">
    <property type="term" value="C:P-body"/>
    <property type="evidence" value="ECO:0007669"/>
    <property type="project" value="TreeGrafter"/>
</dbReference>
<dbReference type="SUPFAM" id="SSF52833">
    <property type="entry name" value="Thioredoxin-like"/>
    <property type="match status" value="1"/>
</dbReference>
<feature type="binding site" evidence="1">
    <location>
        <position position="159"/>
    </location>
    <ligand>
        <name>K(+)</name>
        <dbReference type="ChEBI" id="CHEBI:29103"/>
    </ligand>
</feature>
<sequence length="456" mass="47532">MIPLNEPVPALTAGQMREIDRIMVEDLHILLAQMMENAGRSLAEVAVRRFRPDTVTVLAGPGGNGGGGLVAARHLANRGVKVQVCLARAAEDLTPVPALQLAILTSMGITVTDRPRPADLLIDALVGYSLHGDPSGRTGELIHWANTSSCQVLALDIPSGLDADTGVAASPCITAGATMTLALPRSGSATPSTSAGYSSPTSPSHPPPTAASGSRYRRFSETHRSSSSSTTTASSSLSDPGPVPQSTSQVVPGSTPFVRMAVSVNTAPPTDAPESSRVPVDVPRSRELGSCLRKQRPMSPGSRVVSTPEEVHAQVVIPIDVEVFWRPGCPYCSSLRSDLSRRGVAATWRNIWEDEGARAQVRAANSGNETVPTVRVGAQVLTNPSGARVAKLAGLGDGAPGARAGGPSIRWLLSWLPVAALVVAGVVLARSGHGGLSWAVDALAVAAWWFTRPLRR</sequence>
<feature type="compositionally biased region" description="Polar residues" evidence="2">
    <location>
        <begin position="187"/>
        <end position="197"/>
    </location>
</feature>
<dbReference type="InterPro" id="IPR004443">
    <property type="entry name" value="YjeF_N_dom"/>
</dbReference>
<keyword evidence="1 4" id="KW-0413">Isomerase</keyword>
<feature type="domain" description="YjeF N-terminal" evidence="3">
    <location>
        <begin position="16"/>
        <end position="211"/>
    </location>
</feature>
<comment type="caution">
    <text evidence="1">Lacks conserved residue(s) required for the propagation of feature annotation.</text>
</comment>
<feature type="compositionally biased region" description="Low complexity" evidence="2">
    <location>
        <begin position="225"/>
        <end position="238"/>
    </location>
</feature>
<dbReference type="PANTHER" id="PTHR13612">
    <property type="entry name" value="ENHANCER OF MRNA-DECAPPING PROTEIN 3"/>
    <property type="match status" value="1"/>
</dbReference>
<evidence type="ECO:0000256" key="1">
    <source>
        <dbReference type="HAMAP-Rule" id="MF_01966"/>
    </source>
</evidence>
<keyword evidence="1" id="KW-0547">Nucleotide-binding</keyword>
<dbReference type="PROSITE" id="PS51354">
    <property type="entry name" value="GLUTAREDOXIN_2"/>
    <property type="match status" value="1"/>
</dbReference>
<name>A0AAU8DQ86_9ACTN</name>
<dbReference type="HAMAP" id="MF_01966">
    <property type="entry name" value="NADHX_epimerase"/>
    <property type="match status" value="1"/>
</dbReference>
<comment type="similarity">
    <text evidence="1">Belongs to the NnrE/AIBP family.</text>
</comment>
<keyword evidence="1" id="KW-0630">Potassium</keyword>
<dbReference type="GO" id="GO:0003729">
    <property type="term" value="F:mRNA binding"/>
    <property type="evidence" value="ECO:0007669"/>
    <property type="project" value="TreeGrafter"/>
</dbReference>
<dbReference type="NCBIfam" id="TIGR00197">
    <property type="entry name" value="yjeF_nterm"/>
    <property type="match status" value="1"/>
</dbReference>
<dbReference type="GO" id="GO:0052856">
    <property type="term" value="F:NAD(P)HX epimerase activity"/>
    <property type="evidence" value="ECO:0007669"/>
    <property type="project" value="UniProtKB-UniRule"/>
</dbReference>
<organism evidence="4">
    <name type="scientific">Nakamurella sp. A5-74</name>
    <dbReference type="NCBI Taxonomy" id="3158264"/>
    <lineage>
        <taxon>Bacteria</taxon>
        <taxon>Bacillati</taxon>
        <taxon>Actinomycetota</taxon>
        <taxon>Actinomycetes</taxon>
        <taxon>Nakamurellales</taxon>
        <taxon>Nakamurellaceae</taxon>
        <taxon>Nakamurella</taxon>
    </lineage>
</organism>
<dbReference type="Pfam" id="PF00462">
    <property type="entry name" value="Glutaredoxin"/>
    <property type="match status" value="1"/>
</dbReference>
<keyword evidence="1" id="KW-0521">NADP</keyword>
<dbReference type="RefSeq" id="WP_353649973.1">
    <property type="nucleotide sequence ID" value="NZ_CP159218.1"/>
</dbReference>
<accession>A0AAU8DQ86</accession>
<dbReference type="EMBL" id="CP159218">
    <property type="protein sequence ID" value="XCG64360.1"/>
    <property type="molecule type" value="Genomic_DNA"/>
</dbReference>
<protein>
    <recommendedName>
        <fullName evidence="1">NAD(P)H-hydrate epimerase</fullName>
        <ecNumber evidence="1">5.1.99.6</ecNumber>
    </recommendedName>
    <alternativeName>
        <fullName evidence="1">NAD(P)HX epimerase</fullName>
    </alternativeName>
</protein>
<evidence type="ECO:0000313" key="4">
    <source>
        <dbReference type="EMBL" id="XCG64360.1"/>
    </source>
</evidence>
<dbReference type="InterPro" id="IPR036249">
    <property type="entry name" value="Thioredoxin-like_sf"/>
</dbReference>
<feature type="binding site" evidence="1">
    <location>
        <begin position="63"/>
        <end position="67"/>
    </location>
    <ligand>
        <name>(6S)-NADPHX</name>
        <dbReference type="ChEBI" id="CHEBI:64076"/>
    </ligand>
</feature>
<reference evidence="4" key="1">
    <citation type="submission" date="2024-05" db="EMBL/GenBank/DDBJ databases">
        <authorList>
            <person name="Cai S.Y."/>
            <person name="Jin L.M."/>
            <person name="Li H.R."/>
        </authorList>
    </citation>
    <scope>NUCLEOTIDE SEQUENCE</scope>
    <source>
        <strain evidence="4">A5-74</strain>
    </source>
</reference>
<comment type="cofactor">
    <cofactor evidence="1">
        <name>K(+)</name>
        <dbReference type="ChEBI" id="CHEBI:29103"/>
    </cofactor>
    <text evidence="1">Binds 1 potassium ion per subunit.</text>
</comment>
<evidence type="ECO:0000256" key="2">
    <source>
        <dbReference type="SAM" id="MobiDB-lite"/>
    </source>
</evidence>
<dbReference type="Pfam" id="PF03853">
    <property type="entry name" value="YjeF_N"/>
    <property type="match status" value="1"/>
</dbReference>
<evidence type="ECO:0000259" key="3">
    <source>
        <dbReference type="PROSITE" id="PS51385"/>
    </source>
</evidence>
<dbReference type="PROSITE" id="PS51385">
    <property type="entry name" value="YJEF_N"/>
    <property type="match status" value="1"/>
</dbReference>
<dbReference type="GO" id="GO:0031087">
    <property type="term" value="P:deadenylation-independent decapping of nuclear-transcribed mRNA"/>
    <property type="evidence" value="ECO:0007669"/>
    <property type="project" value="TreeGrafter"/>
</dbReference>
<dbReference type="EC" id="5.1.99.6" evidence="1"/>
<dbReference type="InterPro" id="IPR002109">
    <property type="entry name" value="Glutaredoxin"/>
</dbReference>
<feature type="binding site" evidence="1">
    <location>
        <position position="64"/>
    </location>
    <ligand>
        <name>K(+)</name>
        <dbReference type="ChEBI" id="CHEBI:29103"/>
    </ligand>
</feature>
<dbReference type="SUPFAM" id="SSF64153">
    <property type="entry name" value="YjeF N-terminal domain-like"/>
    <property type="match status" value="1"/>
</dbReference>
<dbReference type="AlphaFoldDB" id="A0AAU8DQ86"/>
<dbReference type="PANTHER" id="PTHR13612:SF0">
    <property type="entry name" value="ENHANCER OF MRNA-DECAPPING PROTEIN 3"/>
    <property type="match status" value="1"/>
</dbReference>
<feature type="binding site" evidence="1">
    <location>
        <position position="123"/>
    </location>
    <ligand>
        <name>K(+)</name>
        <dbReference type="ChEBI" id="CHEBI:29103"/>
    </ligand>
</feature>
<feature type="binding site" evidence="1">
    <location>
        <position position="156"/>
    </location>
    <ligand>
        <name>(6S)-NADPHX</name>
        <dbReference type="ChEBI" id="CHEBI:64076"/>
    </ligand>
</feature>
<keyword evidence="1" id="KW-0520">NAD</keyword>
<dbReference type="CDD" id="cd02976">
    <property type="entry name" value="NrdH"/>
    <property type="match status" value="1"/>
</dbReference>
<gene>
    <name evidence="1" type="primary">nnrE</name>
    <name evidence="4" type="ORF">ABLG96_03140</name>
</gene>
<comment type="catalytic activity">
    <reaction evidence="1">
        <text>(6R)-NADHX = (6S)-NADHX</text>
        <dbReference type="Rhea" id="RHEA:32215"/>
        <dbReference type="ChEBI" id="CHEBI:64074"/>
        <dbReference type="ChEBI" id="CHEBI:64075"/>
        <dbReference type="EC" id="5.1.99.6"/>
    </reaction>
</comment>
<dbReference type="InterPro" id="IPR036652">
    <property type="entry name" value="YjeF_N_dom_sf"/>
</dbReference>
<feature type="binding site" evidence="1">
    <location>
        <begin position="127"/>
        <end position="133"/>
    </location>
    <ligand>
        <name>(6S)-NADPHX</name>
        <dbReference type="ChEBI" id="CHEBI:64076"/>
    </ligand>
</feature>
<comment type="catalytic activity">
    <reaction evidence="1">
        <text>(6R)-NADPHX = (6S)-NADPHX</text>
        <dbReference type="Rhea" id="RHEA:32227"/>
        <dbReference type="ChEBI" id="CHEBI:64076"/>
        <dbReference type="ChEBI" id="CHEBI:64077"/>
        <dbReference type="EC" id="5.1.99.6"/>
    </reaction>
</comment>
<dbReference type="GO" id="GO:0033962">
    <property type="term" value="P:P-body assembly"/>
    <property type="evidence" value="ECO:0007669"/>
    <property type="project" value="TreeGrafter"/>
</dbReference>
<dbReference type="Gene3D" id="3.40.30.10">
    <property type="entry name" value="Glutaredoxin"/>
    <property type="match status" value="1"/>
</dbReference>
<dbReference type="Gene3D" id="3.40.50.10260">
    <property type="entry name" value="YjeF N-terminal domain"/>
    <property type="match status" value="1"/>
</dbReference>
<dbReference type="GO" id="GO:0000166">
    <property type="term" value="F:nucleotide binding"/>
    <property type="evidence" value="ECO:0007669"/>
    <property type="project" value="UniProtKB-KW"/>
</dbReference>
<keyword evidence="1" id="KW-0479">Metal-binding</keyword>
<dbReference type="GO" id="GO:0046872">
    <property type="term" value="F:metal ion binding"/>
    <property type="evidence" value="ECO:0007669"/>
    <property type="project" value="UniProtKB-KW"/>
</dbReference>
<comment type="function">
    <text evidence="1">Catalyzes the epimerization of the S- and R-forms of NAD(P)HX, a damaged form of NAD(P)H that is a result of enzymatic or heat-dependent hydration. This is a prerequisite for the S-specific NAD(P)H-hydrate dehydratase to allow the repair of both epimers of NAD(P)HX.</text>
</comment>
<feature type="region of interest" description="Disordered" evidence="2">
    <location>
        <begin position="183"/>
        <end position="252"/>
    </location>
</feature>